<gene>
    <name evidence="4" type="ORF">ACI2L5_38275</name>
</gene>
<dbReference type="InterPro" id="IPR036457">
    <property type="entry name" value="PPM-type-like_dom_sf"/>
</dbReference>
<dbReference type="SMART" id="SM00331">
    <property type="entry name" value="PP2C_SIG"/>
    <property type="match status" value="1"/>
</dbReference>
<sequence>MSEKPAGADMPEEAVGSQMSPKSRTSSSSRSPITPALPSSSLVPTSPSLPVPYRSSESSLSSAASVWQSSPPGSIYDYIRVASFSLGPDGRIAQWSRRATELLGLSHEEAIGKDPVEAFVPPELREASRRTVADILDGREWTGLVPYHNPQAPQAHGIAEVYVMPAETEHGERSALCIAVDVTALRGLETDLAASQAVFGQSPLGFFLFGTDLRMLRVNERFATVFGRPAEAYRGASAYDLLPRGEADRLAAALRQVLDSGQSLTDMPIVGTVPGNPERRRWSISLYRLHSGSGRPIGVAGLATDVTGRRRAEQEAAGVRRNLALLNEAGARIGTSLDLETTARELLDVAVPQFCDLASVDLYQGLLVGDETPPGLADGSAELRRVAFASAVSAGPVGFGDSYLSSGGAGGDGAGGATKPVQVGEVHRYPFNSPSAVALRTARARVVPGRDGGESLEMGTMLQSTLVVPMVARDTVVGLAQFSRTKGSEPFGERDTALAVELAARAAVSIDNARLYRREHERALILQRSLLPPGDPEAAGLDIACRYLPGNAATEVGGDWFDVIELPGHRTALVVGDVMGRGLRAAVAMGELRTAVRTLAMLDLEPAEVLSALDEIAAGLGAPGGSHGGGRAGSRALARGKAADGSSDLAEVYLATCVYAVYDPVTRRCTFANAGHPPPVLVEPGESALLMEVPPGMPLGVGGEPFEEIEVELPDGALLALYTDGLVESRDHTLDEGLQALRASLNTPDSVVSLEDVCDHVLSTLDTHHGEDDIALLMARMQGLSAESVGDWQLPSEPKSVGRARELARQQLESWGMDELVDTTELLVSELVTNALRYGEGEIRLRLLLDRTLVCEVWDSGLVQPRRRRARDTDEGGRGLQLVGLLSAGWGSRRTPHGKTVWFELALPNGQSSGPDSVEALLSMW</sequence>
<keyword evidence="5" id="KW-1185">Reference proteome</keyword>
<evidence type="ECO:0000256" key="2">
    <source>
        <dbReference type="SAM" id="MobiDB-lite"/>
    </source>
</evidence>
<dbReference type="Gene3D" id="3.30.450.20">
    <property type="entry name" value="PAS domain"/>
    <property type="match status" value="2"/>
</dbReference>
<dbReference type="Proteomes" id="UP001620295">
    <property type="component" value="Unassembled WGS sequence"/>
</dbReference>
<dbReference type="CDD" id="cd16936">
    <property type="entry name" value="HATPase_RsbW-like"/>
    <property type="match status" value="1"/>
</dbReference>
<evidence type="ECO:0000313" key="5">
    <source>
        <dbReference type="Proteomes" id="UP001620295"/>
    </source>
</evidence>
<dbReference type="RefSeq" id="WP_358627263.1">
    <property type="nucleotide sequence ID" value="NZ_JBFAEV010000001.1"/>
</dbReference>
<evidence type="ECO:0000259" key="3">
    <source>
        <dbReference type="PROSITE" id="PS50112"/>
    </source>
</evidence>
<dbReference type="InterPro" id="IPR000014">
    <property type="entry name" value="PAS"/>
</dbReference>
<dbReference type="InterPro" id="IPR029016">
    <property type="entry name" value="GAF-like_dom_sf"/>
</dbReference>
<dbReference type="InterPro" id="IPR036890">
    <property type="entry name" value="HATPase_C_sf"/>
</dbReference>
<dbReference type="InterPro" id="IPR035965">
    <property type="entry name" value="PAS-like_dom_sf"/>
</dbReference>
<dbReference type="EMBL" id="JBJDQH010000014">
    <property type="protein sequence ID" value="MFK4270734.1"/>
    <property type="molecule type" value="Genomic_DNA"/>
</dbReference>
<dbReference type="CDD" id="cd00130">
    <property type="entry name" value="PAS"/>
    <property type="match status" value="2"/>
</dbReference>
<accession>A0ABW8LXU1</accession>
<dbReference type="Pfam" id="PF13581">
    <property type="entry name" value="HATPase_c_2"/>
    <property type="match status" value="1"/>
</dbReference>
<dbReference type="Pfam" id="PF07228">
    <property type="entry name" value="SpoIIE"/>
    <property type="match status" value="1"/>
</dbReference>
<keyword evidence="1" id="KW-0378">Hydrolase</keyword>
<dbReference type="NCBIfam" id="TIGR00229">
    <property type="entry name" value="sensory_box"/>
    <property type="match status" value="2"/>
</dbReference>
<dbReference type="InterPro" id="IPR052016">
    <property type="entry name" value="Bact_Sigma-Reg"/>
</dbReference>
<dbReference type="Gene3D" id="3.30.450.40">
    <property type="match status" value="1"/>
</dbReference>
<reference evidence="4 5" key="1">
    <citation type="submission" date="2024-11" db="EMBL/GenBank/DDBJ databases">
        <title>The Natural Products Discovery Center: Release of the First 8490 Sequenced Strains for Exploring Actinobacteria Biosynthetic Diversity.</title>
        <authorList>
            <person name="Kalkreuter E."/>
            <person name="Kautsar S.A."/>
            <person name="Yang D."/>
            <person name="Bader C.D."/>
            <person name="Teijaro C.N."/>
            <person name="Fluegel L."/>
            <person name="Davis C.M."/>
            <person name="Simpson J.R."/>
            <person name="Lauterbach L."/>
            <person name="Steele A.D."/>
            <person name="Gui C."/>
            <person name="Meng S."/>
            <person name="Li G."/>
            <person name="Viehrig K."/>
            <person name="Ye F."/>
            <person name="Su P."/>
            <person name="Kiefer A.F."/>
            <person name="Nichols A."/>
            <person name="Cepeda A.J."/>
            <person name="Yan W."/>
            <person name="Fan B."/>
            <person name="Jiang Y."/>
            <person name="Adhikari A."/>
            <person name="Zheng C.-J."/>
            <person name="Schuster L."/>
            <person name="Cowan T.M."/>
            <person name="Smanski M.J."/>
            <person name="Chevrette M.G."/>
            <person name="De Carvalho L.P.S."/>
            <person name="Shen B."/>
        </authorList>
    </citation>
    <scope>NUCLEOTIDE SEQUENCE [LARGE SCALE GENOMIC DNA]</scope>
    <source>
        <strain evidence="4 5">NPDC020863</strain>
    </source>
</reference>
<name>A0ABW8LXU1_9ACTN</name>
<dbReference type="Gene3D" id="3.30.565.10">
    <property type="entry name" value="Histidine kinase-like ATPase, C-terminal domain"/>
    <property type="match status" value="1"/>
</dbReference>
<feature type="compositionally biased region" description="Low complexity" evidence="2">
    <location>
        <begin position="17"/>
        <end position="55"/>
    </location>
</feature>
<dbReference type="SMART" id="SM00065">
    <property type="entry name" value="GAF"/>
    <property type="match status" value="1"/>
</dbReference>
<dbReference type="PANTHER" id="PTHR43156">
    <property type="entry name" value="STAGE II SPORULATION PROTEIN E-RELATED"/>
    <property type="match status" value="1"/>
</dbReference>
<dbReference type="InterPro" id="IPR003018">
    <property type="entry name" value="GAF"/>
</dbReference>
<dbReference type="SUPFAM" id="SSF55874">
    <property type="entry name" value="ATPase domain of HSP90 chaperone/DNA topoisomerase II/histidine kinase"/>
    <property type="match status" value="1"/>
</dbReference>
<dbReference type="InterPro" id="IPR003594">
    <property type="entry name" value="HATPase_dom"/>
</dbReference>
<dbReference type="SMART" id="SM00091">
    <property type="entry name" value="PAS"/>
    <property type="match status" value="2"/>
</dbReference>
<proteinExistence type="predicted"/>
<protein>
    <submittedName>
        <fullName evidence="4">SpoIIE family protein phosphatase</fullName>
    </submittedName>
</protein>
<evidence type="ECO:0000313" key="4">
    <source>
        <dbReference type="EMBL" id="MFK4270734.1"/>
    </source>
</evidence>
<dbReference type="SUPFAM" id="SSF81606">
    <property type="entry name" value="PP2C-like"/>
    <property type="match status" value="1"/>
</dbReference>
<dbReference type="PROSITE" id="PS50112">
    <property type="entry name" value="PAS"/>
    <property type="match status" value="1"/>
</dbReference>
<dbReference type="SUPFAM" id="SSF55781">
    <property type="entry name" value="GAF domain-like"/>
    <property type="match status" value="1"/>
</dbReference>
<dbReference type="Gene3D" id="3.60.40.10">
    <property type="entry name" value="PPM-type phosphatase domain"/>
    <property type="match status" value="1"/>
</dbReference>
<comment type="caution">
    <text evidence="4">The sequence shown here is derived from an EMBL/GenBank/DDBJ whole genome shotgun (WGS) entry which is preliminary data.</text>
</comment>
<dbReference type="InterPro" id="IPR013656">
    <property type="entry name" value="PAS_4"/>
</dbReference>
<dbReference type="InterPro" id="IPR001932">
    <property type="entry name" value="PPM-type_phosphatase-like_dom"/>
</dbReference>
<dbReference type="SUPFAM" id="SSF55785">
    <property type="entry name" value="PYP-like sensor domain (PAS domain)"/>
    <property type="match status" value="2"/>
</dbReference>
<dbReference type="Pfam" id="PF08448">
    <property type="entry name" value="PAS_4"/>
    <property type="match status" value="2"/>
</dbReference>
<organism evidence="4 5">
    <name type="scientific">Streptomyces milbemycinicus</name>
    <dbReference type="NCBI Taxonomy" id="476552"/>
    <lineage>
        <taxon>Bacteria</taxon>
        <taxon>Bacillati</taxon>
        <taxon>Actinomycetota</taxon>
        <taxon>Actinomycetes</taxon>
        <taxon>Kitasatosporales</taxon>
        <taxon>Streptomycetaceae</taxon>
        <taxon>Streptomyces</taxon>
    </lineage>
</organism>
<dbReference type="PANTHER" id="PTHR43156:SF2">
    <property type="entry name" value="STAGE II SPORULATION PROTEIN E"/>
    <property type="match status" value="1"/>
</dbReference>
<evidence type="ECO:0000256" key="1">
    <source>
        <dbReference type="ARBA" id="ARBA00022801"/>
    </source>
</evidence>
<feature type="region of interest" description="Disordered" evidence="2">
    <location>
        <begin position="1"/>
        <end position="55"/>
    </location>
</feature>
<dbReference type="Pfam" id="PF01590">
    <property type="entry name" value="GAF"/>
    <property type="match status" value="1"/>
</dbReference>
<feature type="domain" description="PAS" evidence="3">
    <location>
        <begin position="84"/>
        <end position="139"/>
    </location>
</feature>